<evidence type="ECO:0000313" key="7">
    <source>
        <dbReference type="Proteomes" id="UP001432322"/>
    </source>
</evidence>
<protein>
    <submittedName>
        <fullName evidence="6">Uncharacterized protein</fullName>
    </submittedName>
</protein>
<dbReference type="GO" id="GO:0005815">
    <property type="term" value="C:microtubule organizing center"/>
    <property type="evidence" value="ECO:0007669"/>
    <property type="project" value="TreeGrafter"/>
</dbReference>
<keyword evidence="4" id="KW-0966">Cell projection</keyword>
<dbReference type="Pfam" id="PF10498">
    <property type="entry name" value="IFT57"/>
    <property type="match status" value="1"/>
</dbReference>
<dbReference type="AlphaFoldDB" id="A0AAV5WF72"/>
<comment type="similarity">
    <text evidence="2">Belongs to the IFT57 family.</text>
</comment>
<dbReference type="InterPro" id="IPR019530">
    <property type="entry name" value="Intra-flagellar_transport_57"/>
</dbReference>
<evidence type="ECO:0000256" key="2">
    <source>
        <dbReference type="ARBA" id="ARBA00009415"/>
    </source>
</evidence>
<dbReference type="GO" id="GO:0005929">
    <property type="term" value="C:cilium"/>
    <property type="evidence" value="ECO:0007669"/>
    <property type="project" value="UniProtKB-SubCell"/>
</dbReference>
<organism evidence="6 7">
    <name type="scientific">Pristionchus fissidentatus</name>
    <dbReference type="NCBI Taxonomy" id="1538716"/>
    <lineage>
        <taxon>Eukaryota</taxon>
        <taxon>Metazoa</taxon>
        <taxon>Ecdysozoa</taxon>
        <taxon>Nematoda</taxon>
        <taxon>Chromadorea</taxon>
        <taxon>Rhabditida</taxon>
        <taxon>Rhabditina</taxon>
        <taxon>Diplogasteromorpha</taxon>
        <taxon>Diplogasteroidea</taxon>
        <taxon>Neodiplogasteridae</taxon>
        <taxon>Pristionchus</taxon>
    </lineage>
</organism>
<keyword evidence="3" id="KW-0969">Cilium</keyword>
<dbReference type="PANTHER" id="PTHR16011">
    <property type="entry name" value="IFT57/HIPPI"/>
    <property type="match status" value="1"/>
</dbReference>
<evidence type="ECO:0000256" key="4">
    <source>
        <dbReference type="ARBA" id="ARBA00023273"/>
    </source>
</evidence>
<dbReference type="PANTHER" id="PTHR16011:SF0">
    <property type="entry name" value="INTRAFLAGELLAR TRANSPORT PROTEIN 57 HOMOLOG"/>
    <property type="match status" value="1"/>
</dbReference>
<dbReference type="Proteomes" id="UP001432322">
    <property type="component" value="Unassembled WGS sequence"/>
</dbReference>
<dbReference type="GO" id="GO:0030992">
    <property type="term" value="C:intraciliary transport particle B"/>
    <property type="evidence" value="ECO:0007669"/>
    <property type="project" value="TreeGrafter"/>
</dbReference>
<evidence type="ECO:0000256" key="5">
    <source>
        <dbReference type="SAM" id="MobiDB-lite"/>
    </source>
</evidence>
<feature type="region of interest" description="Disordered" evidence="5">
    <location>
        <begin position="124"/>
        <end position="151"/>
    </location>
</feature>
<evidence type="ECO:0000313" key="6">
    <source>
        <dbReference type="EMBL" id="GMT28464.1"/>
    </source>
</evidence>
<reference evidence="6" key="1">
    <citation type="submission" date="2023-10" db="EMBL/GenBank/DDBJ databases">
        <title>Genome assembly of Pristionchus species.</title>
        <authorList>
            <person name="Yoshida K."/>
            <person name="Sommer R.J."/>
        </authorList>
    </citation>
    <scope>NUCLEOTIDE SEQUENCE</scope>
    <source>
        <strain evidence="6">RS5133</strain>
    </source>
</reference>
<feature type="compositionally biased region" description="Acidic residues" evidence="5">
    <location>
        <begin position="130"/>
        <end position="139"/>
    </location>
</feature>
<comment type="caution">
    <text evidence="6">The sequence shown here is derived from an EMBL/GenBank/DDBJ whole genome shotgun (WGS) entry which is preliminary data.</text>
</comment>
<accession>A0AAV5WF72</accession>
<gene>
    <name evidence="6" type="ORF">PFISCL1PPCAC_19761</name>
</gene>
<feature type="non-terminal residue" evidence="6">
    <location>
        <position position="1"/>
    </location>
</feature>
<name>A0AAV5WF72_9BILA</name>
<evidence type="ECO:0000256" key="1">
    <source>
        <dbReference type="ARBA" id="ARBA00004138"/>
    </source>
</evidence>
<sequence>KSLLEKLKLLGYEKGFIKGEKGRPIEKHSFIISRGSGQSFFSFVSLSSWLIRQSGNSSFPIPSEVDDPNTTISNINAFLRSREKGGDWNLARLKSGTGEEIVAALNQIADLALQTQSFTFRKPTIRLDEEGNTDDEDGGDSTGNESELEDGLAMDDDDDAALVDLSLPNTNTERIEGVLKNDLKTSHNWIEEVERVTPLLKIVIPDGKEWRVHMDKMVIMKGKMDQLKTVVGGKMNEMGTSMDKSIEVIESREKSLALQMDVQLGRLKERKDDLYQKTETYKSRSGGIDERNKNLESVSTDIRQIKEHIETEEAKSTDGAPLVKVRQSLLRLQEESIKLGVQCAVAEQYLLHSHLSERLTTSKNAYGLL</sequence>
<dbReference type="EMBL" id="BTSY01000005">
    <property type="protein sequence ID" value="GMT28464.1"/>
    <property type="molecule type" value="Genomic_DNA"/>
</dbReference>
<evidence type="ECO:0000256" key="3">
    <source>
        <dbReference type="ARBA" id="ARBA00023069"/>
    </source>
</evidence>
<proteinExistence type="inferred from homology"/>
<dbReference type="GO" id="GO:1905515">
    <property type="term" value="P:non-motile cilium assembly"/>
    <property type="evidence" value="ECO:0007669"/>
    <property type="project" value="TreeGrafter"/>
</dbReference>
<keyword evidence="7" id="KW-1185">Reference proteome</keyword>
<dbReference type="GO" id="GO:0042073">
    <property type="term" value="P:intraciliary transport"/>
    <property type="evidence" value="ECO:0007669"/>
    <property type="project" value="TreeGrafter"/>
</dbReference>
<dbReference type="GO" id="GO:0005794">
    <property type="term" value="C:Golgi apparatus"/>
    <property type="evidence" value="ECO:0007669"/>
    <property type="project" value="TreeGrafter"/>
</dbReference>
<comment type="subcellular location">
    <subcellularLocation>
        <location evidence="1">Cell projection</location>
        <location evidence="1">Cilium</location>
    </subcellularLocation>
</comment>